<feature type="region of interest" description="Disordered" evidence="1">
    <location>
        <begin position="157"/>
        <end position="246"/>
    </location>
</feature>
<evidence type="ECO:0000313" key="3">
    <source>
        <dbReference type="Proteomes" id="UP000800038"/>
    </source>
</evidence>
<gene>
    <name evidence="2" type="ORF">EJ02DRAFT_469906</name>
</gene>
<feature type="compositionally biased region" description="Low complexity" evidence="1">
    <location>
        <begin position="200"/>
        <end position="218"/>
    </location>
</feature>
<evidence type="ECO:0000313" key="2">
    <source>
        <dbReference type="EMBL" id="KAF1937191.1"/>
    </source>
</evidence>
<name>A0A6A5S941_9PLEO</name>
<sequence length="246" mass="27023">MHRRVLPSASPRSRHHPKNSVHTEALDQKAHRQRARRYGSHGDKNGMEAFGSLAAIARRTKMKRSESRAMPTGRPALASALRIAFWKIVPDSSRVSTMRKRGRVRRRNVPRYPTGIPTLRINPYMQAAIAQSSALEMACVATLTSVSTIPLPIPSTARARAKTASPPCSSTSINRPHATTVTPHPSQTARRKRPKREVSTGTATDPGTTTDPGTATDPGTRRHTAGDTRTDRRLAPHGHHEERNVV</sequence>
<feature type="region of interest" description="Disordered" evidence="1">
    <location>
        <begin position="1"/>
        <end position="46"/>
    </location>
</feature>
<keyword evidence="3" id="KW-1185">Reference proteome</keyword>
<organism evidence="2 3">
    <name type="scientific">Clathrospora elynae</name>
    <dbReference type="NCBI Taxonomy" id="706981"/>
    <lineage>
        <taxon>Eukaryota</taxon>
        <taxon>Fungi</taxon>
        <taxon>Dikarya</taxon>
        <taxon>Ascomycota</taxon>
        <taxon>Pezizomycotina</taxon>
        <taxon>Dothideomycetes</taxon>
        <taxon>Pleosporomycetidae</taxon>
        <taxon>Pleosporales</taxon>
        <taxon>Diademaceae</taxon>
        <taxon>Clathrospora</taxon>
    </lineage>
</organism>
<dbReference type="Proteomes" id="UP000800038">
    <property type="component" value="Unassembled WGS sequence"/>
</dbReference>
<evidence type="ECO:0000256" key="1">
    <source>
        <dbReference type="SAM" id="MobiDB-lite"/>
    </source>
</evidence>
<proteinExistence type="predicted"/>
<dbReference type="AlphaFoldDB" id="A0A6A5S941"/>
<dbReference type="EMBL" id="ML976150">
    <property type="protein sequence ID" value="KAF1937191.1"/>
    <property type="molecule type" value="Genomic_DNA"/>
</dbReference>
<accession>A0A6A5S941</accession>
<reference evidence="2" key="1">
    <citation type="journal article" date="2020" name="Stud. Mycol.">
        <title>101 Dothideomycetes genomes: a test case for predicting lifestyles and emergence of pathogens.</title>
        <authorList>
            <person name="Haridas S."/>
            <person name="Albert R."/>
            <person name="Binder M."/>
            <person name="Bloem J."/>
            <person name="Labutti K."/>
            <person name="Salamov A."/>
            <person name="Andreopoulos B."/>
            <person name="Baker S."/>
            <person name="Barry K."/>
            <person name="Bills G."/>
            <person name="Bluhm B."/>
            <person name="Cannon C."/>
            <person name="Castanera R."/>
            <person name="Culley D."/>
            <person name="Daum C."/>
            <person name="Ezra D."/>
            <person name="Gonzalez J."/>
            <person name="Henrissat B."/>
            <person name="Kuo A."/>
            <person name="Liang C."/>
            <person name="Lipzen A."/>
            <person name="Lutzoni F."/>
            <person name="Magnuson J."/>
            <person name="Mondo S."/>
            <person name="Nolan M."/>
            <person name="Ohm R."/>
            <person name="Pangilinan J."/>
            <person name="Park H.-J."/>
            <person name="Ramirez L."/>
            <person name="Alfaro M."/>
            <person name="Sun H."/>
            <person name="Tritt A."/>
            <person name="Yoshinaga Y."/>
            <person name="Zwiers L.-H."/>
            <person name="Turgeon B."/>
            <person name="Goodwin S."/>
            <person name="Spatafora J."/>
            <person name="Crous P."/>
            <person name="Grigoriev I."/>
        </authorList>
    </citation>
    <scope>NUCLEOTIDE SEQUENCE</scope>
    <source>
        <strain evidence="2">CBS 161.51</strain>
    </source>
</reference>
<feature type="compositionally biased region" description="Basic and acidic residues" evidence="1">
    <location>
        <begin position="224"/>
        <end position="246"/>
    </location>
</feature>
<protein>
    <submittedName>
        <fullName evidence="2">Uncharacterized protein</fullName>
    </submittedName>
</protein>
<feature type="compositionally biased region" description="Polar residues" evidence="1">
    <location>
        <begin position="166"/>
        <end position="188"/>
    </location>
</feature>